<dbReference type="AlphaFoldDB" id="A0A248UNN8"/>
<evidence type="ECO:0000313" key="1">
    <source>
        <dbReference type="EMBL" id="ASV88335.1"/>
    </source>
</evidence>
<protein>
    <submittedName>
        <fullName evidence="1">Uncharacterized protein</fullName>
    </submittedName>
</protein>
<accession>A0A248UNN8</accession>
<dbReference type="EMBL" id="CP022605">
    <property type="protein sequence ID" value="ASV88335.1"/>
    <property type="molecule type" value="Genomic_DNA"/>
</dbReference>
<name>A0A248UNN8_9HYPH</name>
<evidence type="ECO:0000313" key="2">
    <source>
        <dbReference type="Proteomes" id="UP000215256"/>
    </source>
</evidence>
<sequence length="54" mass="5975">MHTLSFDRIEDIKPAGKRASLLMYQSDPRHSGRPRATPARHPICANAASEAFVV</sequence>
<gene>
    <name evidence="1" type="ORF">CES85_3633</name>
</gene>
<organism evidence="1 2">
    <name type="scientific">Ochrobactrum quorumnocens</name>
    <dbReference type="NCBI Taxonomy" id="271865"/>
    <lineage>
        <taxon>Bacteria</taxon>
        <taxon>Pseudomonadati</taxon>
        <taxon>Pseudomonadota</taxon>
        <taxon>Alphaproteobacteria</taxon>
        <taxon>Hyphomicrobiales</taxon>
        <taxon>Brucellaceae</taxon>
        <taxon>Brucella/Ochrobactrum group</taxon>
        <taxon>Ochrobactrum</taxon>
    </lineage>
</organism>
<geneLocation type="plasmid" evidence="1 2">
    <name>unnamed1</name>
</geneLocation>
<keyword evidence="1" id="KW-0614">Plasmid</keyword>
<dbReference type="KEGG" id="och:CES85_3633"/>
<reference evidence="1 2" key="1">
    <citation type="submission" date="2017-07" db="EMBL/GenBank/DDBJ databases">
        <title>Phylogenetic study on the rhizospheric bacterium Ochrobactrum sp. A44.</title>
        <authorList>
            <person name="Krzyzanowska D.M."/>
            <person name="Ossowicki A."/>
            <person name="Rajewska M."/>
            <person name="Maciag T."/>
            <person name="Kaczynski Z."/>
            <person name="Czerwicka M."/>
            <person name="Jafra S."/>
        </authorList>
    </citation>
    <scope>NUCLEOTIDE SEQUENCE [LARGE SCALE GENOMIC DNA]</scope>
    <source>
        <strain evidence="1 2">A44</strain>
        <plasmid evidence="1 2">unnamed1</plasmid>
    </source>
</reference>
<proteinExistence type="predicted"/>
<dbReference type="Proteomes" id="UP000215256">
    <property type="component" value="Plasmid unnamed1"/>
</dbReference>